<reference evidence="2" key="1">
    <citation type="submission" date="2020-11" db="EMBL/GenBank/DDBJ databases">
        <authorList>
            <consortium name="DOE Joint Genome Institute"/>
            <person name="Ahrendt S."/>
            <person name="Riley R."/>
            <person name="Andreopoulos W."/>
            <person name="Labutti K."/>
            <person name="Pangilinan J."/>
            <person name="Ruiz-Duenas F.J."/>
            <person name="Barrasa J.M."/>
            <person name="Sanchez-Garcia M."/>
            <person name="Camarero S."/>
            <person name="Miyauchi S."/>
            <person name="Serrano A."/>
            <person name="Linde D."/>
            <person name="Babiker R."/>
            <person name="Drula E."/>
            <person name="Ayuso-Fernandez I."/>
            <person name="Pacheco R."/>
            <person name="Padilla G."/>
            <person name="Ferreira P."/>
            <person name="Barriuso J."/>
            <person name="Kellner H."/>
            <person name="Castanera R."/>
            <person name="Alfaro M."/>
            <person name="Ramirez L."/>
            <person name="Pisabarro A.G."/>
            <person name="Kuo A."/>
            <person name="Tritt A."/>
            <person name="Lipzen A."/>
            <person name="He G."/>
            <person name="Yan M."/>
            <person name="Ng V."/>
            <person name="Cullen D."/>
            <person name="Martin F."/>
            <person name="Rosso M.-N."/>
            <person name="Henrissat B."/>
            <person name="Hibbett D."/>
            <person name="Martinez A.T."/>
            <person name="Grigoriev I.V."/>
        </authorList>
    </citation>
    <scope>NUCLEOTIDE SEQUENCE</scope>
    <source>
        <strain evidence="2">AH 40177</strain>
    </source>
</reference>
<sequence>MSEGERWHQSRPPKNPPRCHCSMCVYSDSESDAEGSTFEDEDVRTSQGHPHRRQSYHHCQNCLRPSNASSDDKSALEPRNHAPDVTFLPSRSTHGGNEITVAGGTNSAVDGWGRSDDYQQHHFSHPFQCPNLGPIFHQILTPWGRQYRAFTDLGITRLVVPRSGSTKVGNTRAQVPGVLVWYYRIEFFKSLFWSPEPSPSTPTSHPLH</sequence>
<proteinExistence type="predicted"/>
<evidence type="ECO:0000313" key="2">
    <source>
        <dbReference type="EMBL" id="KAF9061705.1"/>
    </source>
</evidence>
<feature type="compositionally biased region" description="Basic and acidic residues" evidence="1">
    <location>
        <begin position="70"/>
        <end position="82"/>
    </location>
</feature>
<comment type="caution">
    <text evidence="2">The sequence shown here is derived from an EMBL/GenBank/DDBJ whole genome shotgun (WGS) entry which is preliminary data.</text>
</comment>
<dbReference type="Proteomes" id="UP000772434">
    <property type="component" value="Unassembled WGS sequence"/>
</dbReference>
<dbReference type="AlphaFoldDB" id="A0A9P5PGM1"/>
<dbReference type="EMBL" id="JADNRY010000193">
    <property type="protein sequence ID" value="KAF9061705.1"/>
    <property type="molecule type" value="Genomic_DNA"/>
</dbReference>
<gene>
    <name evidence="2" type="ORF">BDP27DRAFT_1428693</name>
</gene>
<organism evidence="2 3">
    <name type="scientific">Rhodocollybia butyracea</name>
    <dbReference type="NCBI Taxonomy" id="206335"/>
    <lineage>
        <taxon>Eukaryota</taxon>
        <taxon>Fungi</taxon>
        <taxon>Dikarya</taxon>
        <taxon>Basidiomycota</taxon>
        <taxon>Agaricomycotina</taxon>
        <taxon>Agaricomycetes</taxon>
        <taxon>Agaricomycetidae</taxon>
        <taxon>Agaricales</taxon>
        <taxon>Marasmiineae</taxon>
        <taxon>Omphalotaceae</taxon>
        <taxon>Rhodocollybia</taxon>
    </lineage>
</organism>
<accession>A0A9P5PGM1</accession>
<evidence type="ECO:0000256" key="1">
    <source>
        <dbReference type="SAM" id="MobiDB-lite"/>
    </source>
</evidence>
<name>A0A9P5PGM1_9AGAR</name>
<evidence type="ECO:0000313" key="3">
    <source>
        <dbReference type="Proteomes" id="UP000772434"/>
    </source>
</evidence>
<keyword evidence="3" id="KW-1185">Reference proteome</keyword>
<feature type="compositionally biased region" description="Acidic residues" evidence="1">
    <location>
        <begin position="30"/>
        <end position="42"/>
    </location>
</feature>
<feature type="region of interest" description="Disordered" evidence="1">
    <location>
        <begin position="30"/>
        <end position="96"/>
    </location>
</feature>
<protein>
    <submittedName>
        <fullName evidence="2">Uncharacterized protein</fullName>
    </submittedName>
</protein>